<name>A0AAE9N3B2_9VIBR</name>
<accession>A0AAE9N3B2</accession>
<sequence>MVHNINQSRTHRRILIAEDNLMNQKIASNGQEALEAITKGEQFDDILMDCMMPVMDGLTATKEIRRWEKEVRSAETTIIALTASVLEEDIQNCFAAGMDAYLPKPYKSNQLFELFNELKLA</sequence>
<keyword evidence="2" id="KW-0902">Two-component regulatory system</keyword>
<protein>
    <submittedName>
        <fullName evidence="5">Response regulator</fullName>
    </submittedName>
</protein>
<evidence type="ECO:0000256" key="1">
    <source>
        <dbReference type="ARBA" id="ARBA00022553"/>
    </source>
</evidence>
<keyword evidence="1 3" id="KW-0597">Phosphoprotein</keyword>
<dbReference type="SUPFAM" id="SSF52172">
    <property type="entry name" value="CheY-like"/>
    <property type="match status" value="1"/>
</dbReference>
<reference evidence="5" key="1">
    <citation type="submission" date="2020-03" db="EMBL/GenBank/DDBJ databases">
        <title>Five strains of Vibrio campbellii isolated from Mariana Trench.</title>
        <authorList>
            <person name="Liang J."/>
            <person name="Zhang X.-H."/>
        </authorList>
    </citation>
    <scope>NUCLEOTIDE SEQUENCE</scope>
    <source>
        <strain evidence="5">LJC014</strain>
    </source>
</reference>
<dbReference type="InterPro" id="IPR001789">
    <property type="entry name" value="Sig_transdc_resp-reg_receiver"/>
</dbReference>
<gene>
    <name evidence="5" type="ORF">HB761_18440</name>
</gene>
<dbReference type="GO" id="GO:0000160">
    <property type="term" value="P:phosphorelay signal transduction system"/>
    <property type="evidence" value="ECO:0007669"/>
    <property type="project" value="UniProtKB-KW"/>
</dbReference>
<feature type="domain" description="Response regulatory" evidence="4">
    <location>
        <begin position="1"/>
        <end position="119"/>
    </location>
</feature>
<feature type="modified residue" description="4-aspartylphosphate" evidence="3">
    <location>
        <position position="49"/>
    </location>
</feature>
<evidence type="ECO:0000256" key="2">
    <source>
        <dbReference type="ARBA" id="ARBA00023012"/>
    </source>
</evidence>
<dbReference type="PANTHER" id="PTHR45339:SF1">
    <property type="entry name" value="HYBRID SIGNAL TRANSDUCTION HISTIDINE KINASE J"/>
    <property type="match status" value="1"/>
</dbReference>
<dbReference type="Proteomes" id="UP001058687">
    <property type="component" value="Chromosome 2"/>
</dbReference>
<evidence type="ECO:0000313" key="6">
    <source>
        <dbReference type="Proteomes" id="UP001058687"/>
    </source>
</evidence>
<evidence type="ECO:0000313" key="5">
    <source>
        <dbReference type="EMBL" id="UTZ28662.1"/>
    </source>
</evidence>
<dbReference type="CDD" id="cd17546">
    <property type="entry name" value="REC_hyHK_CKI1_RcsC-like"/>
    <property type="match status" value="1"/>
</dbReference>
<evidence type="ECO:0000256" key="3">
    <source>
        <dbReference type="PROSITE-ProRule" id="PRU00169"/>
    </source>
</evidence>
<dbReference type="AlphaFoldDB" id="A0AAE9N3B2"/>
<dbReference type="InterPro" id="IPR011006">
    <property type="entry name" value="CheY-like_superfamily"/>
</dbReference>
<dbReference type="SMART" id="SM00448">
    <property type="entry name" value="REC"/>
    <property type="match status" value="1"/>
</dbReference>
<dbReference type="PANTHER" id="PTHR45339">
    <property type="entry name" value="HYBRID SIGNAL TRANSDUCTION HISTIDINE KINASE J"/>
    <property type="match status" value="1"/>
</dbReference>
<dbReference type="Pfam" id="PF00072">
    <property type="entry name" value="Response_reg"/>
    <property type="match status" value="1"/>
</dbReference>
<dbReference type="PROSITE" id="PS50110">
    <property type="entry name" value="RESPONSE_REGULATORY"/>
    <property type="match status" value="1"/>
</dbReference>
<proteinExistence type="predicted"/>
<dbReference type="EMBL" id="CP050468">
    <property type="protein sequence ID" value="UTZ28662.1"/>
    <property type="molecule type" value="Genomic_DNA"/>
</dbReference>
<evidence type="ECO:0000259" key="4">
    <source>
        <dbReference type="PROSITE" id="PS50110"/>
    </source>
</evidence>
<dbReference type="Gene3D" id="3.40.50.2300">
    <property type="match status" value="1"/>
</dbReference>
<organism evidence="5 6">
    <name type="scientific">Vibrio campbellii</name>
    <dbReference type="NCBI Taxonomy" id="680"/>
    <lineage>
        <taxon>Bacteria</taxon>
        <taxon>Pseudomonadati</taxon>
        <taxon>Pseudomonadota</taxon>
        <taxon>Gammaproteobacteria</taxon>
        <taxon>Vibrionales</taxon>
        <taxon>Vibrionaceae</taxon>
        <taxon>Vibrio</taxon>
    </lineage>
</organism>